<proteinExistence type="predicted"/>
<gene>
    <name evidence="1" type="ORF">HMPREF2087_01439</name>
</gene>
<evidence type="ECO:0000313" key="2">
    <source>
        <dbReference type="Proteomes" id="UP000018688"/>
    </source>
</evidence>
<dbReference type="HOGENOM" id="CLU_1701826_0_0_7"/>
<dbReference type="RefSeq" id="WP_023930449.1">
    <property type="nucleotide sequence ID" value="NZ_KI669458.1"/>
</dbReference>
<dbReference type="AlphaFoldDB" id="V8CFV5"/>
<accession>V8CFV5</accession>
<dbReference type="PATRIC" id="fig|1357399.3.peg.1504"/>
<dbReference type="STRING" id="1357399.HMPREF2087_01439"/>
<sequence>MRSPNYQDSKTYNAKHFHALFSLESYRVLRDKSQELGMSMTRFLEYLLENYGENLCEQKLDNRQNTIDRVVALINLNHSFYKDLNATFSNLNQIAIRLNIANLVGDEALKELQNNESFHTQTQKQLIETTENILLMRDLTKKILAELQTIKKGI</sequence>
<dbReference type="OrthoDB" id="5330006at2"/>
<evidence type="ECO:0000313" key="1">
    <source>
        <dbReference type="EMBL" id="ETD25611.1"/>
    </source>
</evidence>
<name>V8CFV5_9HELI</name>
<protein>
    <submittedName>
        <fullName evidence="1">Uncharacterized protein</fullName>
    </submittedName>
</protein>
<dbReference type="Proteomes" id="UP000018688">
    <property type="component" value="Unassembled WGS sequence"/>
</dbReference>
<keyword evidence="2" id="KW-1185">Reference proteome</keyword>
<organism evidence="1 2">
    <name type="scientific">Helicobacter canis NCTC 12740</name>
    <dbReference type="NCBI Taxonomy" id="1357399"/>
    <lineage>
        <taxon>Bacteria</taxon>
        <taxon>Pseudomonadati</taxon>
        <taxon>Campylobacterota</taxon>
        <taxon>Epsilonproteobacteria</taxon>
        <taxon>Campylobacterales</taxon>
        <taxon>Helicobacteraceae</taxon>
        <taxon>Helicobacter</taxon>
    </lineage>
</organism>
<reference evidence="1 2" key="1">
    <citation type="submission" date="2013-10" db="EMBL/GenBank/DDBJ databases">
        <title>The Genome Sequence of Helicobacter canis NCTC 12740.</title>
        <authorList>
            <consortium name="The Broad Institute Genomics Platform"/>
            <person name="Earl A."/>
            <person name="Fox J.G."/>
            <person name="Shen Z."/>
            <person name="Young S.K."/>
            <person name="Zeng Q."/>
            <person name="Gargeya S."/>
            <person name="Fitzgerald M."/>
            <person name="Abouelleil A."/>
            <person name="Alvarado L."/>
            <person name="Chapman S.B."/>
            <person name="Gainer-Dewar J."/>
            <person name="Goldberg J."/>
            <person name="Griggs A."/>
            <person name="Gujja S."/>
            <person name="Hansen M."/>
            <person name="Howarth C."/>
            <person name="Imamovic A."/>
            <person name="Ireland A."/>
            <person name="Larimer J."/>
            <person name="McCowan C."/>
            <person name="Murphy C."/>
            <person name="Pearson M."/>
            <person name="Poon T.W."/>
            <person name="Priest M."/>
            <person name="Roberts A."/>
            <person name="Saif S."/>
            <person name="Shea T."/>
            <person name="Sykes S."/>
            <person name="Wortman J."/>
            <person name="Nusbaum C."/>
            <person name="Birren B."/>
        </authorList>
    </citation>
    <scope>NUCLEOTIDE SEQUENCE [LARGE SCALE GENOMIC DNA]</scope>
    <source>
        <strain evidence="1 2">NCTC 12740</strain>
    </source>
</reference>
<comment type="caution">
    <text evidence="1">The sequence shown here is derived from an EMBL/GenBank/DDBJ whole genome shotgun (WGS) entry which is preliminary data.</text>
</comment>
<dbReference type="EMBL" id="AZJJ01000007">
    <property type="protein sequence ID" value="ETD25611.1"/>
    <property type="molecule type" value="Genomic_DNA"/>
</dbReference>